<evidence type="ECO:0000256" key="1">
    <source>
        <dbReference type="ARBA" id="ARBA00010641"/>
    </source>
</evidence>
<reference evidence="7 8" key="1">
    <citation type="submission" date="2014-06" db="EMBL/GenBank/DDBJ databases">
        <title>Genome characterization of distinct group I Clostridium botulinum lineages.</title>
        <authorList>
            <person name="Giordani F."/>
            <person name="Anselmo A."/>
            <person name="Fillo S."/>
            <person name="Palozzi A.M."/>
            <person name="Fortunato A."/>
            <person name="Gentile B."/>
            <person name="Ciammaruconi A."/>
            <person name="Anniballi F."/>
            <person name="De Medici D."/>
            <person name="Lista F."/>
        </authorList>
    </citation>
    <scope>NUCLEOTIDE SEQUENCE [LARGE SCALE GENOMIC DNA]</scope>
    <source>
        <strain evidence="7 8">B2 450</strain>
    </source>
</reference>
<organism evidence="7 8">
    <name type="scientific">Clostridium botulinum B2 450</name>
    <dbReference type="NCBI Taxonomy" id="1379739"/>
    <lineage>
        <taxon>Bacteria</taxon>
        <taxon>Bacillati</taxon>
        <taxon>Bacillota</taxon>
        <taxon>Clostridia</taxon>
        <taxon>Eubacteriales</taxon>
        <taxon>Clostridiaceae</taxon>
        <taxon>Clostridium</taxon>
    </lineage>
</organism>
<dbReference type="NCBIfam" id="TIGR02937">
    <property type="entry name" value="sigma70-ECF"/>
    <property type="match status" value="1"/>
</dbReference>
<comment type="caution">
    <text evidence="7">The sequence shown here is derived from an EMBL/GenBank/DDBJ whole genome shotgun (WGS) entry which is preliminary data.</text>
</comment>
<evidence type="ECO:0000259" key="6">
    <source>
        <dbReference type="Pfam" id="PF04542"/>
    </source>
</evidence>
<dbReference type="HOGENOM" id="CLU_047691_9_7_9"/>
<keyword evidence="2" id="KW-0805">Transcription regulation</keyword>
<accession>A0A0D0ZVL3</accession>
<dbReference type="GO" id="GO:0016987">
    <property type="term" value="F:sigma factor activity"/>
    <property type="evidence" value="ECO:0007669"/>
    <property type="project" value="UniProtKB-KW"/>
</dbReference>
<name>A0A0D0ZVL3_CLOBO</name>
<dbReference type="OrthoDB" id="2678696at2"/>
<evidence type="ECO:0000256" key="2">
    <source>
        <dbReference type="ARBA" id="ARBA00023015"/>
    </source>
</evidence>
<keyword evidence="4" id="KW-0238">DNA-binding</keyword>
<evidence type="ECO:0000313" key="7">
    <source>
        <dbReference type="EMBL" id="KIS22693.1"/>
    </source>
</evidence>
<evidence type="ECO:0000313" key="8">
    <source>
        <dbReference type="Proteomes" id="UP000032250"/>
    </source>
</evidence>
<keyword evidence="5" id="KW-0804">Transcription</keyword>
<dbReference type="InterPro" id="IPR039425">
    <property type="entry name" value="RNA_pol_sigma-70-like"/>
</dbReference>
<dbReference type="PANTHER" id="PTHR43133">
    <property type="entry name" value="RNA POLYMERASE ECF-TYPE SIGMA FACTO"/>
    <property type="match status" value="1"/>
</dbReference>
<evidence type="ECO:0000256" key="4">
    <source>
        <dbReference type="ARBA" id="ARBA00023125"/>
    </source>
</evidence>
<dbReference type="PANTHER" id="PTHR43133:SF8">
    <property type="entry name" value="RNA POLYMERASE SIGMA FACTOR HI_1459-RELATED"/>
    <property type="match status" value="1"/>
</dbReference>
<protein>
    <submittedName>
        <fullName evidence="7">RNA polymerase sigma70 factor</fullName>
    </submittedName>
</protein>
<dbReference type="GO" id="GO:0006352">
    <property type="term" value="P:DNA-templated transcription initiation"/>
    <property type="evidence" value="ECO:0007669"/>
    <property type="project" value="InterPro"/>
</dbReference>
<dbReference type="AlphaFoldDB" id="A0A0D0ZVL3"/>
<dbReference type="Gene3D" id="1.10.1740.10">
    <property type="match status" value="1"/>
</dbReference>
<dbReference type="InterPro" id="IPR007627">
    <property type="entry name" value="RNA_pol_sigma70_r2"/>
</dbReference>
<dbReference type="Proteomes" id="UP000032250">
    <property type="component" value="Unassembled WGS sequence"/>
</dbReference>
<comment type="similarity">
    <text evidence="1">Belongs to the sigma-70 factor family. ECF subfamily.</text>
</comment>
<dbReference type="InterPro" id="IPR013325">
    <property type="entry name" value="RNA_pol_sigma_r2"/>
</dbReference>
<dbReference type="InterPro" id="IPR013324">
    <property type="entry name" value="RNA_pol_sigma_r3/r4-like"/>
</dbReference>
<gene>
    <name evidence="7" type="ORF">N495_03540</name>
</gene>
<dbReference type="PATRIC" id="fig|1379739.3.peg.1022"/>
<dbReference type="SUPFAM" id="SSF88659">
    <property type="entry name" value="Sigma3 and sigma4 domains of RNA polymerase sigma factors"/>
    <property type="match status" value="1"/>
</dbReference>
<dbReference type="RefSeq" id="WP_042386210.1">
    <property type="nucleotide sequence ID" value="NZ_JXSU01000007.1"/>
</dbReference>
<dbReference type="InterPro" id="IPR014284">
    <property type="entry name" value="RNA_pol_sigma-70_dom"/>
</dbReference>
<evidence type="ECO:0000256" key="5">
    <source>
        <dbReference type="ARBA" id="ARBA00023163"/>
    </source>
</evidence>
<keyword evidence="3" id="KW-0731">Sigma factor</keyword>
<dbReference type="Pfam" id="PF04542">
    <property type="entry name" value="Sigma70_r2"/>
    <property type="match status" value="1"/>
</dbReference>
<sequence length="187" mass="22300">MKIDDKNFLLELKNKNPKALEFIINTYCNLVFKIVLTVLGTDNYENVKECVNDIYLLIWNKNHLYDPEKSSFKNWLLAVSKYKAIDYKRSLSKVDSLQIEEQVLISKIDVENEYILKEKKEELIKLLQREHELDRELFIRKYILDEDMDSICKKFNLSKGAVYNRLWRTKNSLIRKLNISSEVEVSK</sequence>
<dbReference type="SUPFAM" id="SSF88946">
    <property type="entry name" value="Sigma2 domain of RNA polymerase sigma factors"/>
    <property type="match status" value="1"/>
</dbReference>
<evidence type="ECO:0000256" key="3">
    <source>
        <dbReference type="ARBA" id="ARBA00023082"/>
    </source>
</evidence>
<dbReference type="GO" id="GO:0003677">
    <property type="term" value="F:DNA binding"/>
    <property type="evidence" value="ECO:0007669"/>
    <property type="project" value="UniProtKB-KW"/>
</dbReference>
<feature type="domain" description="RNA polymerase sigma-70 region 2" evidence="6">
    <location>
        <begin position="24"/>
        <end position="92"/>
    </location>
</feature>
<dbReference type="EMBL" id="JXSU01000007">
    <property type="protein sequence ID" value="KIS22693.1"/>
    <property type="molecule type" value="Genomic_DNA"/>
</dbReference>
<proteinExistence type="inferred from homology"/>